<reference evidence="2 3" key="1">
    <citation type="submission" date="2015-06" db="EMBL/GenBank/DDBJ databases">
        <title>Cloning and characterization of the uncialamcin biosynthetic gene cluster.</title>
        <authorList>
            <person name="Yan X."/>
            <person name="Huang T."/>
            <person name="Ge H."/>
            <person name="Shen B."/>
        </authorList>
    </citation>
    <scope>NUCLEOTIDE SEQUENCE [LARGE SCALE GENOMIC DNA]</scope>
    <source>
        <strain evidence="2 3">DCA2648</strain>
    </source>
</reference>
<protein>
    <submittedName>
        <fullName evidence="2">Uncharacterized protein</fullName>
    </submittedName>
</protein>
<evidence type="ECO:0000256" key="1">
    <source>
        <dbReference type="SAM" id="MobiDB-lite"/>
    </source>
</evidence>
<feature type="compositionally biased region" description="Basic residues" evidence="1">
    <location>
        <begin position="17"/>
        <end position="28"/>
    </location>
</feature>
<dbReference type="AlphaFoldDB" id="A0A1Q4VA24"/>
<dbReference type="STRING" id="1048205.AB852_10960"/>
<dbReference type="Proteomes" id="UP000186455">
    <property type="component" value="Unassembled WGS sequence"/>
</dbReference>
<dbReference type="EMBL" id="LFBV01000002">
    <property type="protein sequence ID" value="OKH94712.1"/>
    <property type="molecule type" value="Genomic_DNA"/>
</dbReference>
<keyword evidence="3" id="KW-1185">Reference proteome</keyword>
<feature type="region of interest" description="Disordered" evidence="1">
    <location>
        <begin position="1"/>
        <end position="97"/>
    </location>
</feature>
<proteinExistence type="predicted"/>
<sequence length="97" mass="10550">MARAPPTSSPATSPFRGTRRTRCCRSTRRAVSAAWRWAGRATTSRRRSICASRRSTPGAEAPARGHAERGPGRSRPLTPPARQAPSPFTGSAWIRHT</sequence>
<organism evidence="2 3">
    <name type="scientific">Streptomyces uncialis</name>
    <dbReference type="NCBI Taxonomy" id="1048205"/>
    <lineage>
        <taxon>Bacteria</taxon>
        <taxon>Bacillati</taxon>
        <taxon>Actinomycetota</taxon>
        <taxon>Actinomycetes</taxon>
        <taxon>Kitasatosporales</taxon>
        <taxon>Streptomycetaceae</taxon>
        <taxon>Streptomyces</taxon>
    </lineage>
</organism>
<name>A0A1Q4VA24_9ACTN</name>
<accession>A0A1Q4VA24</accession>
<feature type="compositionally biased region" description="Low complexity" evidence="1">
    <location>
        <begin position="1"/>
        <end position="16"/>
    </location>
</feature>
<comment type="caution">
    <text evidence="2">The sequence shown here is derived from an EMBL/GenBank/DDBJ whole genome shotgun (WGS) entry which is preliminary data.</text>
</comment>
<evidence type="ECO:0000313" key="3">
    <source>
        <dbReference type="Proteomes" id="UP000186455"/>
    </source>
</evidence>
<evidence type="ECO:0000313" key="2">
    <source>
        <dbReference type="EMBL" id="OKH94712.1"/>
    </source>
</evidence>
<gene>
    <name evidence="2" type="ORF">AB852_10960</name>
</gene>